<dbReference type="NCBIfam" id="NF001033">
    <property type="entry name" value="PRK00114.1"/>
    <property type="match status" value="1"/>
</dbReference>
<name>A0A9D1LSA1_9FIRM</name>
<evidence type="ECO:0000256" key="5">
    <source>
        <dbReference type="ARBA" id="ARBA00023284"/>
    </source>
</evidence>
<reference evidence="7" key="1">
    <citation type="submission" date="2020-10" db="EMBL/GenBank/DDBJ databases">
        <authorList>
            <person name="Gilroy R."/>
        </authorList>
    </citation>
    <scope>NUCLEOTIDE SEQUENCE</scope>
    <source>
        <strain evidence="7">ChiSxjej2B14-8506</strain>
    </source>
</reference>
<dbReference type="CDD" id="cd00498">
    <property type="entry name" value="Hsp33"/>
    <property type="match status" value="1"/>
</dbReference>
<dbReference type="GO" id="GO:0005737">
    <property type="term" value="C:cytoplasm"/>
    <property type="evidence" value="ECO:0007669"/>
    <property type="project" value="UniProtKB-SubCell"/>
</dbReference>
<sequence>MEFIPKSYGGDELLHITLMDGQARALLVNSTAMCERARQLHTLSNVACAALGRLLTVSAMMSSMLKVERGSVTTTVKGDGPLGALVAVAHEDLTVKGYVDKPRVELPLRSDGKLDVGGAVGKGRLTVVRDLGMREPYVGQVELVNGEIAMDFTYYFATSEQQPTLLSLGVLMPDAAHSAELGVLSAGGLLIQPLPECSEELLSELERRAAGYSDISRQLVDATPDELCAQFFDGLEPRIIERRVPQYRCDCDRERIERALISLGPDELNTIIEQDHGAQLECHFCNRRYRFSADELKELLRRATAD</sequence>
<dbReference type="PANTHER" id="PTHR30111">
    <property type="entry name" value="33 KDA CHAPERONIN"/>
    <property type="match status" value="1"/>
</dbReference>
<dbReference type="HAMAP" id="MF_00117">
    <property type="entry name" value="HslO"/>
    <property type="match status" value="1"/>
</dbReference>
<evidence type="ECO:0000313" key="7">
    <source>
        <dbReference type="EMBL" id="HIU47148.1"/>
    </source>
</evidence>
<evidence type="ECO:0000256" key="6">
    <source>
        <dbReference type="HAMAP-Rule" id="MF_00117"/>
    </source>
</evidence>
<dbReference type="GO" id="GO:0044183">
    <property type="term" value="F:protein folding chaperone"/>
    <property type="evidence" value="ECO:0007669"/>
    <property type="project" value="TreeGrafter"/>
</dbReference>
<evidence type="ECO:0000256" key="2">
    <source>
        <dbReference type="ARBA" id="ARBA00022833"/>
    </source>
</evidence>
<comment type="PTM">
    <text evidence="6">Under oxidizing conditions two disulfide bonds are formed involving the reactive cysteines. Under reducing conditions zinc is bound to the reactive cysteines and the protein is inactive.</text>
</comment>
<evidence type="ECO:0000256" key="4">
    <source>
        <dbReference type="ARBA" id="ARBA00023186"/>
    </source>
</evidence>
<gene>
    <name evidence="6 7" type="primary">hslO</name>
    <name evidence="7" type="ORF">IAC59_07800</name>
</gene>
<dbReference type="SUPFAM" id="SSF118352">
    <property type="entry name" value="HSP33 redox switch-like"/>
    <property type="match status" value="1"/>
</dbReference>
<feature type="disulfide bond" description="Redox-active" evidence="6">
    <location>
        <begin position="282"/>
        <end position="285"/>
    </location>
</feature>
<dbReference type="Gene3D" id="3.90.1280.10">
    <property type="entry name" value="HSP33 redox switch-like"/>
    <property type="match status" value="1"/>
</dbReference>
<dbReference type="PIRSF" id="PIRSF005261">
    <property type="entry name" value="Heat_shock_Hsp33"/>
    <property type="match status" value="1"/>
</dbReference>
<keyword evidence="3 6" id="KW-1015">Disulfide bond</keyword>
<dbReference type="InterPro" id="IPR000397">
    <property type="entry name" value="Heat_shock_Hsp33"/>
</dbReference>
<keyword evidence="5 6" id="KW-0676">Redox-active center</keyword>
<comment type="function">
    <text evidence="6">Redox regulated molecular chaperone. Protects both thermally unfolding and oxidatively damaged proteins from irreversible aggregation. Plays an important role in the bacterial defense system toward oxidative stress.</text>
</comment>
<dbReference type="Proteomes" id="UP000824123">
    <property type="component" value="Unassembled WGS sequence"/>
</dbReference>
<dbReference type="GO" id="GO:0042026">
    <property type="term" value="P:protein refolding"/>
    <property type="evidence" value="ECO:0007669"/>
    <property type="project" value="TreeGrafter"/>
</dbReference>
<dbReference type="InterPro" id="IPR016153">
    <property type="entry name" value="Heat_shock_Hsp33_N"/>
</dbReference>
<comment type="caution">
    <text evidence="7">The sequence shown here is derived from an EMBL/GenBank/DDBJ whole genome shotgun (WGS) entry which is preliminary data.</text>
</comment>
<dbReference type="PANTHER" id="PTHR30111:SF1">
    <property type="entry name" value="33 KDA CHAPERONIN"/>
    <property type="match status" value="1"/>
</dbReference>
<keyword evidence="4 6" id="KW-0143">Chaperone</keyword>
<dbReference type="Gene3D" id="3.55.30.10">
    <property type="entry name" value="Hsp33 domain"/>
    <property type="match status" value="1"/>
</dbReference>
<dbReference type="InterPro" id="IPR016154">
    <property type="entry name" value="Heat_shock_Hsp33_C"/>
</dbReference>
<reference evidence="7" key="2">
    <citation type="journal article" date="2021" name="PeerJ">
        <title>Extensive microbial diversity within the chicken gut microbiome revealed by metagenomics and culture.</title>
        <authorList>
            <person name="Gilroy R."/>
            <person name="Ravi A."/>
            <person name="Getino M."/>
            <person name="Pursley I."/>
            <person name="Horton D.L."/>
            <person name="Alikhan N.F."/>
            <person name="Baker D."/>
            <person name="Gharbi K."/>
            <person name="Hall N."/>
            <person name="Watson M."/>
            <person name="Adriaenssens E.M."/>
            <person name="Foster-Nyarko E."/>
            <person name="Jarju S."/>
            <person name="Secka A."/>
            <person name="Antonio M."/>
            <person name="Oren A."/>
            <person name="Chaudhuri R.R."/>
            <person name="La Ragione R."/>
            <person name="Hildebrand F."/>
            <person name="Pallen M.J."/>
        </authorList>
    </citation>
    <scope>NUCLEOTIDE SEQUENCE</scope>
    <source>
        <strain evidence="7">ChiSxjej2B14-8506</strain>
    </source>
</reference>
<dbReference type="GO" id="GO:0051082">
    <property type="term" value="F:unfolded protein binding"/>
    <property type="evidence" value="ECO:0007669"/>
    <property type="project" value="UniProtKB-UniRule"/>
</dbReference>
<accession>A0A9D1LSA1</accession>
<dbReference type="Pfam" id="PF01430">
    <property type="entry name" value="HSP33"/>
    <property type="match status" value="1"/>
</dbReference>
<comment type="similarity">
    <text evidence="6">Belongs to the HSP33 family.</text>
</comment>
<dbReference type="EMBL" id="DVNK01000050">
    <property type="protein sequence ID" value="HIU47148.1"/>
    <property type="molecule type" value="Genomic_DNA"/>
</dbReference>
<dbReference type="AlphaFoldDB" id="A0A9D1LSA1"/>
<keyword evidence="1 6" id="KW-0963">Cytoplasm</keyword>
<evidence type="ECO:0000256" key="3">
    <source>
        <dbReference type="ARBA" id="ARBA00023157"/>
    </source>
</evidence>
<protein>
    <recommendedName>
        <fullName evidence="6">33 kDa chaperonin</fullName>
    </recommendedName>
    <alternativeName>
        <fullName evidence="6">Heat shock protein 33 homolog</fullName>
        <shortName evidence="6">HSP33</shortName>
    </alternativeName>
</protein>
<dbReference type="SUPFAM" id="SSF64397">
    <property type="entry name" value="Hsp33 domain"/>
    <property type="match status" value="1"/>
</dbReference>
<comment type="subcellular location">
    <subcellularLocation>
        <location evidence="6">Cytoplasm</location>
    </subcellularLocation>
</comment>
<evidence type="ECO:0000313" key="8">
    <source>
        <dbReference type="Proteomes" id="UP000824123"/>
    </source>
</evidence>
<proteinExistence type="inferred from homology"/>
<evidence type="ECO:0000256" key="1">
    <source>
        <dbReference type="ARBA" id="ARBA00022490"/>
    </source>
</evidence>
<organism evidence="7 8">
    <name type="scientific">Candidatus Fimadaptatus faecigallinarum</name>
    <dbReference type="NCBI Taxonomy" id="2840814"/>
    <lineage>
        <taxon>Bacteria</taxon>
        <taxon>Bacillati</taxon>
        <taxon>Bacillota</taxon>
        <taxon>Clostridia</taxon>
        <taxon>Eubacteriales</taxon>
        <taxon>Candidatus Fimadaptatus</taxon>
    </lineage>
</organism>
<feature type="disulfide bond" description="Redox-active" evidence="6">
    <location>
        <begin position="249"/>
        <end position="251"/>
    </location>
</feature>
<keyword evidence="2 6" id="KW-0862">Zinc</keyword>